<evidence type="ECO:0000256" key="1">
    <source>
        <dbReference type="ARBA" id="ARBA00007626"/>
    </source>
</evidence>
<gene>
    <name evidence="5" type="ORF">Acr_23g0005550</name>
</gene>
<dbReference type="InterPro" id="IPR011990">
    <property type="entry name" value="TPR-like_helical_dom_sf"/>
</dbReference>
<proteinExistence type="inferred from homology"/>
<name>A0A7J0GN04_9ERIC</name>
<keyword evidence="2" id="KW-0677">Repeat</keyword>
<evidence type="ECO:0000313" key="6">
    <source>
        <dbReference type="Proteomes" id="UP000585474"/>
    </source>
</evidence>
<dbReference type="AlphaFoldDB" id="A0A7J0GN04"/>
<evidence type="ECO:0000256" key="2">
    <source>
        <dbReference type="ARBA" id="ARBA00022737"/>
    </source>
</evidence>
<dbReference type="PROSITE" id="PS51375">
    <property type="entry name" value="PPR"/>
    <property type="match status" value="2"/>
</dbReference>
<dbReference type="FunFam" id="1.25.40.10:FF:000897">
    <property type="entry name" value="Pentatricopeptide repeat-containing protein PNM1, mitochondrial"/>
    <property type="match status" value="1"/>
</dbReference>
<dbReference type="Pfam" id="PF13812">
    <property type="entry name" value="PPR_3"/>
    <property type="match status" value="1"/>
</dbReference>
<comment type="similarity">
    <text evidence="1">Belongs to the PPR family. P subfamily.</text>
</comment>
<dbReference type="NCBIfam" id="TIGR00756">
    <property type="entry name" value="PPR"/>
    <property type="match status" value="1"/>
</dbReference>
<dbReference type="InterPro" id="IPR051240">
    <property type="entry name" value="Mito_RNA-Proc/Resp"/>
</dbReference>
<organism evidence="5 6">
    <name type="scientific">Actinidia rufa</name>
    <dbReference type="NCBI Taxonomy" id="165716"/>
    <lineage>
        <taxon>Eukaryota</taxon>
        <taxon>Viridiplantae</taxon>
        <taxon>Streptophyta</taxon>
        <taxon>Embryophyta</taxon>
        <taxon>Tracheophyta</taxon>
        <taxon>Spermatophyta</taxon>
        <taxon>Magnoliopsida</taxon>
        <taxon>eudicotyledons</taxon>
        <taxon>Gunneridae</taxon>
        <taxon>Pentapetalae</taxon>
        <taxon>asterids</taxon>
        <taxon>Ericales</taxon>
        <taxon>Actinidiaceae</taxon>
        <taxon>Actinidia</taxon>
    </lineage>
</organism>
<evidence type="ECO:0000256" key="4">
    <source>
        <dbReference type="SAM" id="MobiDB-lite"/>
    </source>
</evidence>
<dbReference type="PANTHER" id="PTHR47933">
    <property type="entry name" value="PENTATRICOPEPTIDE REPEAT-CONTAINING PROTEIN 1, MITOCHONDRIAL"/>
    <property type="match status" value="1"/>
</dbReference>
<evidence type="ECO:0000313" key="5">
    <source>
        <dbReference type="EMBL" id="GFZ12170.1"/>
    </source>
</evidence>
<dbReference type="InterPro" id="IPR002885">
    <property type="entry name" value="PPR_rpt"/>
</dbReference>
<protein>
    <submittedName>
        <fullName evidence="5">Pentatricopeptide repeat (PPR) superfamily protein</fullName>
    </submittedName>
</protein>
<feature type="repeat" description="PPR" evidence="3">
    <location>
        <begin position="373"/>
        <end position="407"/>
    </location>
</feature>
<dbReference type="EMBL" id="BJWL01000023">
    <property type="protein sequence ID" value="GFZ12170.1"/>
    <property type="molecule type" value="Genomic_DNA"/>
</dbReference>
<dbReference type="PANTHER" id="PTHR47933:SF26">
    <property type="entry name" value="OS03G0746400 PROTEIN"/>
    <property type="match status" value="1"/>
</dbReference>
<accession>A0A7J0GN04</accession>
<dbReference type="Gene3D" id="1.25.40.10">
    <property type="entry name" value="Tetratricopeptide repeat domain"/>
    <property type="match status" value="2"/>
</dbReference>
<reference evidence="5 6" key="1">
    <citation type="submission" date="2019-07" db="EMBL/GenBank/DDBJ databases">
        <title>De Novo Assembly of kiwifruit Actinidia rufa.</title>
        <authorList>
            <person name="Sugita-Konishi S."/>
            <person name="Sato K."/>
            <person name="Mori E."/>
            <person name="Abe Y."/>
            <person name="Kisaki G."/>
            <person name="Hamano K."/>
            <person name="Suezawa K."/>
            <person name="Otani M."/>
            <person name="Fukuda T."/>
            <person name="Manabe T."/>
            <person name="Gomi K."/>
            <person name="Tabuchi M."/>
            <person name="Akimitsu K."/>
            <person name="Kataoka I."/>
        </authorList>
    </citation>
    <scope>NUCLEOTIDE SEQUENCE [LARGE SCALE GENOMIC DNA]</scope>
    <source>
        <strain evidence="6">cv. Fuchu</strain>
    </source>
</reference>
<dbReference type="Pfam" id="PF13041">
    <property type="entry name" value="PPR_2"/>
    <property type="match status" value="1"/>
</dbReference>
<feature type="region of interest" description="Disordered" evidence="4">
    <location>
        <begin position="457"/>
        <end position="480"/>
    </location>
</feature>
<dbReference type="GO" id="GO:0003729">
    <property type="term" value="F:mRNA binding"/>
    <property type="evidence" value="ECO:0007669"/>
    <property type="project" value="TreeGrafter"/>
</dbReference>
<keyword evidence="6" id="KW-1185">Reference proteome</keyword>
<comment type="caution">
    <text evidence="5">The sequence shown here is derived from an EMBL/GenBank/DDBJ whole genome shotgun (WGS) entry which is preliminary data.</text>
</comment>
<feature type="repeat" description="PPR" evidence="3">
    <location>
        <begin position="258"/>
        <end position="292"/>
    </location>
</feature>
<evidence type="ECO:0000256" key="3">
    <source>
        <dbReference type="PROSITE-ProRule" id="PRU00708"/>
    </source>
</evidence>
<dbReference type="Proteomes" id="UP000585474">
    <property type="component" value="Unassembled WGS sequence"/>
</dbReference>
<dbReference type="OrthoDB" id="1891108at2759"/>
<sequence>MWRPQTPLTSQHLRFLFLRCFSSLSPSSIQQPHRLLTPHHSLSKTPFLSPPHPPPLHRHFSATHSLSLPFSLSSRSFSSSTEADPEAGVAQSLSSELLKDADADSLSITQRLDLNFSHITLTPSLILQTLNQSPDSGRTVLGFHKWVLKKSNFTPTDETFSYFVDYFGHRKDFKAIHDILIDGRGIAGAKTLESSVDRLVRAGRSTQAVAFFEKMESDYGFARNRDSLKLVVTKLCDHGFASCAEKMVKGLANEFFPDEYICDELIKGWCVDGKLEEARRLAEEMYRGGFEISVVAYNAILDCVCMLCRKKGPVSASIRGREGAGGYGCRGCSSRCGNIQCVDWSLYQAARIGEGDEMIDGMKSAGFGEALDKKKEYYGFLKILCGIERIDHAMSVFAKMKEGGCEPGIKTYDLLMGKLVAHHRVDKANVLFKEAQSRGVAVTPKAYKLDPRFAKKPKAVKKREEAGDIAGENGKEEETP</sequence>